<dbReference type="PANTHER" id="PTHR43619:SF2">
    <property type="entry name" value="S-ADENOSYL-L-METHIONINE-DEPENDENT METHYLTRANSFERASES SUPERFAMILY PROTEIN"/>
    <property type="match status" value="1"/>
</dbReference>
<dbReference type="GO" id="GO:0008168">
    <property type="term" value="F:methyltransferase activity"/>
    <property type="evidence" value="ECO:0007669"/>
    <property type="project" value="UniProtKB-KW"/>
</dbReference>
<reference evidence="7" key="1">
    <citation type="submission" date="2021-04" db="EMBL/GenBank/DDBJ databases">
        <authorList>
            <person name="Hartkoorn R.C."/>
            <person name="Beaudoing E."/>
            <person name="Hot D."/>
        </authorList>
    </citation>
    <scope>NUCLEOTIDE SEQUENCE</scope>
    <source>
        <strain evidence="7">NRRL B-16292</strain>
    </source>
</reference>
<evidence type="ECO:0000256" key="6">
    <source>
        <dbReference type="RuleBase" id="RU362030"/>
    </source>
</evidence>
<keyword evidence="5 6" id="KW-0949">S-adenosyl-L-methionine</keyword>
<comment type="similarity">
    <text evidence="2 6">Belongs to the UPF0677 family.</text>
</comment>
<dbReference type="RefSeq" id="WP_259857813.1">
    <property type="nucleotide sequence ID" value="NZ_BAAAST010000016.1"/>
</dbReference>
<reference evidence="7" key="2">
    <citation type="submission" date="2022-09" db="EMBL/GenBank/DDBJ databases">
        <title>Biosynthetic gene clusters of Dactylosporangioum fulvum.</title>
        <authorList>
            <person name="Caradec T."/>
        </authorList>
    </citation>
    <scope>NUCLEOTIDE SEQUENCE</scope>
    <source>
        <strain evidence="7">NRRL B-16292</strain>
    </source>
</reference>
<organism evidence="7 8">
    <name type="scientific">Dactylosporangium fulvum</name>
    <dbReference type="NCBI Taxonomy" id="53359"/>
    <lineage>
        <taxon>Bacteria</taxon>
        <taxon>Bacillati</taxon>
        <taxon>Actinomycetota</taxon>
        <taxon>Actinomycetes</taxon>
        <taxon>Micromonosporales</taxon>
        <taxon>Micromonosporaceae</taxon>
        <taxon>Dactylosporangium</taxon>
    </lineage>
</organism>
<dbReference type="EC" id="2.1.1.-" evidence="6"/>
<sequence>MNATGRLSSHSDTAEAVAAMRAAETLLPPSRRLLSDPVARHLVRRPAYRLLSRSALAARLVLPLLDRRLPGLHGQVVLRSRYADDAARRAVEAGIRQVVLLGAGFDSTAHRLPGQVTVYEVDVPSTQAVKRSRLAPVPPPAATVVYVPCDFAVDRLVDRLSAAGFDRSAPALFTWLGVVCYLPLPAVDATVADVASLSAPGSRLVLDYVESAVLDGTGSPGAARVARMVAQRGEPFHTGFTPDGIRDMLARHGLTVEDDVDLAGLAARYPAPDGVWCATEGFNRMATASMAGPTADHPTP</sequence>
<accession>A0ABY5VRY6</accession>
<evidence type="ECO:0000256" key="2">
    <source>
        <dbReference type="ARBA" id="ARBA00008138"/>
    </source>
</evidence>
<evidence type="ECO:0000256" key="4">
    <source>
        <dbReference type="ARBA" id="ARBA00022679"/>
    </source>
</evidence>
<comment type="function">
    <text evidence="1 6">Exhibits S-adenosyl-L-methionine-dependent methyltransferase activity.</text>
</comment>
<dbReference type="InterPro" id="IPR029063">
    <property type="entry name" value="SAM-dependent_MTases_sf"/>
</dbReference>
<evidence type="ECO:0000256" key="1">
    <source>
        <dbReference type="ARBA" id="ARBA00003907"/>
    </source>
</evidence>
<dbReference type="SUPFAM" id="SSF53335">
    <property type="entry name" value="S-adenosyl-L-methionine-dependent methyltransferases"/>
    <property type="match status" value="1"/>
</dbReference>
<evidence type="ECO:0000256" key="3">
    <source>
        <dbReference type="ARBA" id="ARBA00022603"/>
    </source>
</evidence>
<evidence type="ECO:0000256" key="5">
    <source>
        <dbReference type="ARBA" id="ARBA00022691"/>
    </source>
</evidence>
<dbReference type="PANTHER" id="PTHR43619">
    <property type="entry name" value="S-ADENOSYL-L-METHIONINE-DEPENDENT METHYLTRANSFERASE YKTD-RELATED"/>
    <property type="match status" value="1"/>
</dbReference>
<name>A0ABY5VRY6_9ACTN</name>
<dbReference type="InterPro" id="IPR007213">
    <property type="entry name" value="Ppm1/Ppm2/Tcmp"/>
</dbReference>
<dbReference type="Gene3D" id="3.40.50.150">
    <property type="entry name" value="Vaccinia Virus protein VP39"/>
    <property type="match status" value="1"/>
</dbReference>
<protein>
    <recommendedName>
        <fullName evidence="6">S-adenosyl-L-methionine-dependent methyltransferase</fullName>
        <ecNumber evidence="6">2.1.1.-</ecNumber>
    </recommendedName>
</protein>
<dbReference type="Proteomes" id="UP001059617">
    <property type="component" value="Chromosome"/>
</dbReference>
<proteinExistence type="inferred from homology"/>
<keyword evidence="4" id="KW-0808">Transferase</keyword>
<evidence type="ECO:0000313" key="7">
    <source>
        <dbReference type="EMBL" id="UWP80055.1"/>
    </source>
</evidence>
<gene>
    <name evidence="7" type="ORF">Dfulv_33495</name>
</gene>
<dbReference type="InterPro" id="IPR011610">
    <property type="entry name" value="SAM_mthyl_Trfase_ML2640-like"/>
</dbReference>
<evidence type="ECO:0000313" key="8">
    <source>
        <dbReference type="Proteomes" id="UP001059617"/>
    </source>
</evidence>
<keyword evidence="8" id="KW-1185">Reference proteome</keyword>
<dbReference type="NCBIfam" id="TIGR00027">
    <property type="entry name" value="mthyl_TIGR00027"/>
    <property type="match status" value="1"/>
</dbReference>
<dbReference type="Pfam" id="PF04072">
    <property type="entry name" value="LCM"/>
    <property type="match status" value="1"/>
</dbReference>
<dbReference type="EMBL" id="CP073720">
    <property type="protein sequence ID" value="UWP80055.1"/>
    <property type="molecule type" value="Genomic_DNA"/>
</dbReference>
<dbReference type="GO" id="GO:0032259">
    <property type="term" value="P:methylation"/>
    <property type="evidence" value="ECO:0007669"/>
    <property type="project" value="UniProtKB-KW"/>
</dbReference>
<keyword evidence="3 6" id="KW-0489">Methyltransferase</keyword>